<feature type="transmembrane region" description="Helical" evidence="8">
    <location>
        <begin position="68"/>
        <end position="85"/>
    </location>
</feature>
<keyword evidence="4" id="KW-1003">Cell membrane</keyword>
<evidence type="ECO:0000256" key="5">
    <source>
        <dbReference type="ARBA" id="ARBA00022692"/>
    </source>
</evidence>
<dbReference type="Pfam" id="PF01032">
    <property type="entry name" value="FecCD"/>
    <property type="match status" value="1"/>
</dbReference>
<comment type="subcellular location">
    <subcellularLocation>
        <location evidence="1">Cell membrane</location>
        <topology evidence="1">Multi-pass membrane protein</topology>
    </subcellularLocation>
</comment>
<keyword evidence="10" id="KW-1185">Reference proteome</keyword>
<dbReference type="SUPFAM" id="SSF81345">
    <property type="entry name" value="ABC transporter involved in vitamin B12 uptake, BtuC"/>
    <property type="match status" value="1"/>
</dbReference>
<feature type="transmembrane region" description="Helical" evidence="8">
    <location>
        <begin position="203"/>
        <end position="222"/>
    </location>
</feature>
<proteinExistence type="inferred from homology"/>
<feature type="transmembrane region" description="Helical" evidence="8">
    <location>
        <begin position="253"/>
        <end position="281"/>
    </location>
</feature>
<protein>
    <submittedName>
        <fullName evidence="9">Iron ABC transporter permease</fullName>
    </submittedName>
</protein>
<dbReference type="PANTHER" id="PTHR30472:SF25">
    <property type="entry name" value="ABC TRANSPORTER PERMEASE PROTEIN MJ0876-RELATED"/>
    <property type="match status" value="1"/>
</dbReference>
<evidence type="ECO:0000256" key="8">
    <source>
        <dbReference type="SAM" id="Phobius"/>
    </source>
</evidence>
<feature type="transmembrane region" description="Helical" evidence="8">
    <location>
        <begin position="319"/>
        <end position="340"/>
    </location>
</feature>
<feature type="transmembrane region" description="Helical" evidence="8">
    <location>
        <begin position="160"/>
        <end position="183"/>
    </location>
</feature>
<feature type="transmembrane region" description="Helical" evidence="8">
    <location>
        <begin position="126"/>
        <end position="148"/>
    </location>
</feature>
<name>A0ABX3FHD1_9VIBR</name>
<evidence type="ECO:0000256" key="1">
    <source>
        <dbReference type="ARBA" id="ARBA00004651"/>
    </source>
</evidence>
<keyword evidence="6 8" id="KW-1133">Transmembrane helix</keyword>
<evidence type="ECO:0000313" key="9">
    <source>
        <dbReference type="EMBL" id="OLQ92872.1"/>
    </source>
</evidence>
<dbReference type="InterPro" id="IPR037294">
    <property type="entry name" value="ABC_BtuC-like"/>
</dbReference>
<keyword evidence="3" id="KW-0813">Transport</keyword>
<gene>
    <name evidence="9" type="ORF">BIY21_11460</name>
</gene>
<evidence type="ECO:0000256" key="4">
    <source>
        <dbReference type="ARBA" id="ARBA00022475"/>
    </source>
</evidence>
<evidence type="ECO:0000256" key="2">
    <source>
        <dbReference type="ARBA" id="ARBA00007935"/>
    </source>
</evidence>
<dbReference type="RefSeq" id="WP_075649227.1">
    <property type="nucleotide sequence ID" value="NZ_AP019657.1"/>
</dbReference>
<dbReference type="Gene3D" id="1.10.3470.10">
    <property type="entry name" value="ABC transporter involved in vitamin B12 uptake, BtuC"/>
    <property type="match status" value="1"/>
</dbReference>
<comment type="caution">
    <text evidence="9">The sequence shown here is derived from an EMBL/GenBank/DDBJ whole genome shotgun (WGS) entry which is preliminary data.</text>
</comment>
<organism evidence="9 10">
    <name type="scientific">Vibrio ponticus</name>
    <dbReference type="NCBI Taxonomy" id="265668"/>
    <lineage>
        <taxon>Bacteria</taxon>
        <taxon>Pseudomonadati</taxon>
        <taxon>Pseudomonadota</taxon>
        <taxon>Gammaproteobacteria</taxon>
        <taxon>Vibrionales</taxon>
        <taxon>Vibrionaceae</taxon>
        <taxon>Vibrio</taxon>
    </lineage>
</organism>
<sequence length="346" mass="36269">MNSSRSLSTKTLCIISSIALYLTTVASITVGPMDISFTDSIKSMLPISSVDTPTHIAMIIQQVRIPRTLLAISVGAILALCGAVLQGLFRNPLADPGIIGVSSGASLGAAIAIVLLGGLATHYPTLMLIGTVPLFACLGGVVVTFIVYRLGTDQNGTSVTMMLLAGIAISAAANAGLGLLNYFADDQALRDLSLWTMGSLAGANLQGIVLAFTTLFILFVCYQRDADKLNAMLLGEAEARHMGINVQRVKRRLIVLAATGVGITVSLAGIIGFVGLIVPHLARMIIGPNYKSLLPVSMLLGALLLLFADMLARTVVAPLDMPVGIVTALIGTPFFLWLLIKQKGRV</sequence>
<evidence type="ECO:0000256" key="3">
    <source>
        <dbReference type="ARBA" id="ARBA00022448"/>
    </source>
</evidence>
<feature type="transmembrane region" description="Helical" evidence="8">
    <location>
        <begin position="293"/>
        <end position="312"/>
    </location>
</feature>
<dbReference type="Proteomes" id="UP000186206">
    <property type="component" value="Unassembled WGS sequence"/>
</dbReference>
<dbReference type="InterPro" id="IPR000522">
    <property type="entry name" value="ABC_transptr_permease_BtuC"/>
</dbReference>
<dbReference type="EMBL" id="MJMI01000086">
    <property type="protein sequence ID" value="OLQ92872.1"/>
    <property type="molecule type" value="Genomic_DNA"/>
</dbReference>
<evidence type="ECO:0000313" key="10">
    <source>
        <dbReference type="Proteomes" id="UP000186206"/>
    </source>
</evidence>
<accession>A0ABX3FHD1</accession>
<feature type="transmembrane region" description="Helical" evidence="8">
    <location>
        <begin position="97"/>
        <end position="120"/>
    </location>
</feature>
<keyword evidence="7 8" id="KW-0472">Membrane</keyword>
<evidence type="ECO:0000256" key="7">
    <source>
        <dbReference type="ARBA" id="ARBA00023136"/>
    </source>
</evidence>
<reference evidence="9 10" key="1">
    <citation type="submission" date="2016-09" db="EMBL/GenBank/DDBJ databases">
        <title>Genomic Taxonomy of the Vibrionaceae.</title>
        <authorList>
            <person name="Gonzalez-Castillo A."/>
            <person name="Gomez-Gil B."/>
            <person name="Enciso-Ibarra K."/>
        </authorList>
    </citation>
    <scope>NUCLEOTIDE SEQUENCE [LARGE SCALE GENOMIC DNA]</scope>
    <source>
        <strain evidence="9 10">CAIM 1731</strain>
    </source>
</reference>
<keyword evidence="5 8" id="KW-0812">Transmembrane</keyword>
<dbReference type="PANTHER" id="PTHR30472">
    <property type="entry name" value="FERRIC ENTEROBACTIN TRANSPORT SYSTEM PERMEASE PROTEIN"/>
    <property type="match status" value="1"/>
</dbReference>
<evidence type="ECO:0000256" key="6">
    <source>
        <dbReference type="ARBA" id="ARBA00022989"/>
    </source>
</evidence>
<dbReference type="CDD" id="cd06550">
    <property type="entry name" value="TM_ABC_iron-siderophores_like"/>
    <property type="match status" value="1"/>
</dbReference>
<comment type="similarity">
    <text evidence="2">Belongs to the binding-protein-dependent transport system permease family. FecCD subfamily.</text>
</comment>